<dbReference type="Proteomes" id="UP000754710">
    <property type="component" value="Unassembled WGS sequence"/>
</dbReference>
<comment type="caution">
    <text evidence="1">The sequence shown here is derived from an EMBL/GenBank/DDBJ whole genome shotgun (WGS) entry which is preliminary data.</text>
</comment>
<sequence length="206" mass="22420">MHARTTTVSAAPAAIDAGITHVREEVLPQLMQIPGCVGLSMLVDRESGRCIVTAAWESEDAMRVSAQTVMPLRDRAVELLGGTASVREWEVAVMHRTHPSTDHSCVRVTWFRSDPANFDPALDYYKLSVLPRLEQFEGFCSASLLVDRTTGDAVSSVTFESLQGVERSRETAAGVRAAATQEAGIEITDVAEFELALAHLHVPEMV</sequence>
<proteinExistence type="predicted"/>
<accession>A0ABS7RKH5</accession>
<dbReference type="RefSeq" id="WP_221025288.1">
    <property type="nucleotide sequence ID" value="NZ_JAIEZQ010000002.1"/>
</dbReference>
<evidence type="ECO:0000313" key="2">
    <source>
        <dbReference type="Proteomes" id="UP000754710"/>
    </source>
</evidence>
<dbReference type="EMBL" id="JAIEZQ010000002">
    <property type="protein sequence ID" value="MBY9075555.1"/>
    <property type="molecule type" value="Genomic_DNA"/>
</dbReference>
<keyword evidence="2" id="KW-1185">Reference proteome</keyword>
<evidence type="ECO:0000313" key="1">
    <source>
        <dbReference type="EMBL" id="MBY9075555.1"/>
    </source>
</evidence>
<name>A0ABS7RKH5_9ACTN</name>
<dbReference type="InterPro" id="IPR011008">
    <property type="entry name" value="Dimeric_a/b-barrel"/>
</dbReference>
<dbReference type="SUPFAM" id="SSF54909">
    <property type="entry name" value="Dimeric alpha+beta barrel"/>
    <property type="match status" value="1"/>
</dbReference>
<gene>
    <name evidence="1" type="ORF">K1X13_12050</name>
</gene>
<organism evidence="1 2">
    <name type="scientific">Nocardioides jiangsuensis</name>
    <dbReference type="NCBI Taxonomy" id="2866161"/>
    <lineage>
        <taxon>Bacteria</taxon>
        <taxon>Bacillati</taxon>
        <taxon>Actinomycetota</taxon>
        <taxon>Actinomycetes</taxon>
        <taxon>Propionibacteriales</taxon>
        <taxon>Nocardioidaceae</taxon>
        <taxon>Nocardioides</taxon>
    </lineage>
</organism>
<dbReference type="Gene3D" id="3.30.70.100">
    <property type="match status" value="1"/>
</dbReference>
<protein>
    <recommendedName>
        <fullName evidence="3">Antibiotic biosynthesis monooxygenase</fullName>
    </recommendedName>
</protein>
<reference evidence="1 2" key="1">
    <citation type="submission" date="2021-08" db="EMBL/GenBank/DDBJ databases">
        <title>Nocardioides bacterium WL0053 sp. nov., isolated from the sediment.</title>
        <authorList>
            <person name="Wang L."/>
            <person name="Zhang D."/>
            <person name="Zhang A."/>
        </authorList>
    </citation>
    <scope>NUCLEOTIDE SEQUENCE [LARGE SCALE GENOMIC DNA]</scope>
    <source>
        <strain evidence="1 2">WL0053</strain>
    </source>
</reference>
<evidence type="ECO:0008006" key="3">
    <source>
        <dbReference type="Google" id="ProtNLM"/>
    </source>
</evidence>